<dbReference type="PANTHER" id="PTHR10410">
    <property type="entry name" value="EUKARYOTIC TRANSLATION INITIATION FACTOR 3 -RELATED"/>
    <property type="match status" value="1"/>
</dbReference>
<dbReference type="InterPro" id="IPR017884">
    <property type="entry name" value="SANT_dom"/>
</dbReference>
<protein>
    <recommendedName>
        <fullName evidence="6">Myb-like, SWIRM and MPN domain-containing protein 1</fullName>
    </recommendedName>
</protein>
<dbReference type="InterPro" id="IPR050242">
    <property type="entry name" value="JAMM_MPN+_peptidase_M67A"/>
</dbReference>
<dbReference type="PROSITE" id="PS50249">
    <property type="entry name" value="MPN"/>
    <property type="match status" value="1"/>
</dbReference>
<comment type="caution">
    <text evidence="4">The sequence shown here is derived from an EMBL/GenBank/DDBJ whole genome shotgun (WGS) entry which is preliminary data.</text>
</comment>
<proteinExistence type="predicted"/>
<feature type="compositionally biased region" description="Basic and acidic residues" evidence="1">
    <location>
        <begin position="82"/>
        <end position="92"/>
    </location>
</feature>
<feature type="compositionally biased region" description="Low complexity" evidence="1">
    <location>
        <begin position="109"/>
        <end position="119"/>
    </location>
</feature>
<feature type="region of interest" description="Disordered" evidence="1">
    <location>
        <begin position="24"/>
        <end position="122"/>
    </location>
</feature>
<dbReference type="PROSITE" id="PS51293">
    <property type="entry name" value="SANT"/>
    <property type="match status" value="1"/>
</dbReference>
<feature type="region of interest" description="Disordered" evidence="1">
    <location>
        <begin position="222"/>
        <end position="291"/>
    </location>
</feature>
<dbReference type="SUPFAM" id="SSF102712">
    <property type="entry name" value="JAB1/MPN domain"/>
    <property type="match status" value="1"/>
</dbReference>
<reference evidence="4 5" key="1">
    <citation type="journal article" date="2024" name="Nat. Commun.">
        <title>Phylogenomics reveals the evolutionary origins of lichenization in chlorophyte algae.</title>
        <authorList>
            <person name="Puginier C."/>
            <person name="Libourel C."/>
            <person name="Otte J."/>
            <person name="Skaloud P."/>
            <person name="Haon M."/>
            <person name="Grisel S."/>
            <person name="Petersen M."/>
            <person name="Berrin J.G."/>
            <person name="Delaux P.M."/>
            <person name="Dal Grande F."/>
            <person name="Keller J."/>
        </authorList>
    </citation>
    <scope>NUCLEOTIDE SEQUENCE [LARGE SCALE GENOMIC DNA]</scope>
    <source>
        <strain evidence="4 5">SAG 2523</strain>
    </source>
</reference>
<dbReference type="Pfam" id="PF14363">
    <property type="entry name" value="AAA_assoc"/>
    <property type="match status" value="1"/>
</dbReference>
<evidence type="ECO:0000259" key="3">
    <source>
        <dbReference type="PROSITE" id="PS51293"/>
    </source>
</evidence>
<dbReference type="Gene3D" id="3.40.140.10">
    <property type="entry name" value="Cytidine Deaminase, domain 2"/>
    <property type="match status" value="1"/>
</dbReference>
<dbReference type="SUPFAM" id="SSF46689">
    <property type="entry name" value="Homeodomain-like"/>
    <property type="match status" value="1"/>
</dbReference>
<dbReference type="Pfam" id="PF01398">
    <property type="entry name" value="JAB"/>
    <property type="match status" value="1"/>
</dbReference>
<organism evidence="4 5">
    <name type="scientific">Apatococcus fuscideae</name>
    <dbReference type="NCBI Taxonomy" id="2026836"/>
    <lineage>
        <taxon>Eukaryota</taxon>
        <taxon>Viridiplantae</taxon>
        <taxon>Chlorophyta</taxon>
        <taxon>core chlorophytes</taxon>
        <taxon>Trebouxiophyceae</taxon>
        <taxon>Chlorellales</taxon>
        <taxon>Chlorellaceae</taxon>
        <taxon>Apatococcus</taxon>
    </lineage>
</organism>
<evidence type="ECO:0000259" key="2">
    <source>
        <dbReference type="PROSITE" id="PS50249"/>
    </source>
</evidence>
<accession>A0AAW1SP21</accession>
<dbReference type="InterPro" id="IPR009057">
    <property type="entry name" value="Homeodomain-like_sf"/>
</dbReference>
<dbReference type="CDD" id="cd00167">
    <property type="entry name" value="SANT"/>
    <property type="match status" value="1"/>
</dbReference>
<evidence type="ECO:0008006" key="6">
    <source>
        <dbReference type="Google" id="ProtNLM"/>
    </source>
</evidence>
<dbReference type="GO" id="GO:0008237">
    <property type="term" value="F:metallopeptidase activity"/>
    <property type="evidence" value="ECO:0007669"/>
    <property type="project" value="InterPro"/>
</dbReference>
<evidence type="ECO:0000256" key="1">
    <source>
        <dbReference type="SAM" id="MobiDB-lite"/>
    </source>
</evidence>
<dbReference type="InterPro" id="IPR025753">
    <property type="entry name" value="AAA_N_dom"/>
</dbReference>
<dbReference type="EMBL" id="JALJOV010001201">
    <property type="protein sequence ID" value="KAK9852312.1"/>
    <property type="molecule type" value="Genomic_DNA"/>
</dbReference>
<dbReference type="AlphaFoldDB" id="A0AAW1SP21"/>
<evidence type="ECO:0000313" key="4">
    <source>
        <dbReference type="EMBL" id="KAK9852312.1"/>
    </source>
</evidence>
<evidence type="ECO:0000313" key="5">
    <source>
        <dbReference type="Proteomes" id="UP001485043"/>
    </source>
</evidence>
<feature type="domain" description="MPN" evidence="2">
    <location>
        <begin position="322"/>
        <end position="462"/>
    </location>
</feature>
<gene>
    <name evidence="4" type="ORF">WJX84_000133</name>
</gene>
<feature type="compositionally biased region" description="Acidic residues" evidence="1">
    <location>
        <begin position="27"/>
        <end position="42"/>
    </location>
</feature>
<dbReference type="Gene3D" id="1.10.10.60">
    <property type="entry name" value="Homeodomain-like"/>
    <property type="match status" value="1"/>
</dbReference>
<name>A0AAW1SP21_9CHLO</name>
<keyword evidence="5" id="KW-1185">Reference proteome</keyword>
<dbReference type="InterPro" id="IPR001005">
    <property type="entry name" value="SANT/Myb"/>
</dbReference>
<dbReference type="InterPro" id="IPR037518">
    <property type="entry name" value="MPN"/>
</dbReference>
<dbReference type="Proteomes" id="UP001485043">
    <property type="component" value="Unassembled WGS sequence"/>
</dbReference>
<feature type="domain" description="SANT" evidence="3">
    <location>
        <begin position="115"/>
        <end position="151"/>
    </location>
</feature>
<dbReference type="InterPro" id="IPR000555">
    <property type="entry name" value="JAMM/MPN+_dom"/>
</dbReference>
<sequence>MAAENDEATNAMIASLIAQDQGAYQEELFEETGQDDSEDEDYGGSKKRKRQPRKGAGAGGARGGRRRSTAVPEGAAAGRSAAVKESKEASEHEPEEYTASGRRKRKDAGQQGARGASRGWSDEEEKLFIESLDAHGRDWKAAAAYVGTRDVRAYTSHAQKHFIKLCLAGKPLPPKVAETGRGYTLSGKPLDPHSAAAKAYGFKSDSLAKLQGTDAAAGIAAAGENDPANAPPPGPTGEHAPKRARAGRKPKAEAPAREAGATGSVDPMSREQTNYAKNRPRRELPGPRNTLGVTTESLELCRLHEFMGAPGSGAPLAQPFSVYVAAEVMLLMDLHAHMSSYEVIGLLGGTWDSERLAIRIVAAFPCRRVQGSHSSTGVELDPEDEVATRALMARDGLKPVGWYHSHPVFEPRPSQKDNENQRNYQALFCCSQTRLEPFLGFIVGPYDLTLPSPASVFTCFTVKAKAGELTPFGIRNSVIGMADLPSPDLTAQLLNLINLHREDVGQVDLSEQWRPFESLTGGQPSGSPLTKLAKLRMSIARHLPRAPQVEPAAKEAWLDRLTNALEPGQTLKELEWFSGLLASLDPFCFFTFPEYSGASPDQHYELVKLYLGSKDIFGAKRVLVNLPRNAKQPLFSLADGESFRDEFKGFDFEWVHRVKERTGNLVATDGEVQQEVYQ</sequence>
<dbReference type="SMART" id="SM00232">
    <property type="entry name" value="JAB_MPN"/>
    <property type="match status" value="1"/>
</dbReference>